<evidence type="ECO:0000313" key="4">
    <source>
        <dbReference type="EMBL" id="KAK9834247.1"/>
    </source>
</evidence>
<dbReference type="InterPro" id="IPR003323">
    <property type="entry name" value="OTU_dom"/>
</dbReference>
<dbReference type="GO" id="GO:0016579">
    <property type="term" value="P:protein deubiquitination"/>
    <property type="evidence" value="ECO:0007669"/>
    <property type="project" value="TreeGrafter"/>
</dbReference>
<feature type="domain" description="OTU" evidence="3">
    <location>
        <begin position="237"/>
        <end position="379"/>
    </location>
</feature>
<dbReference type="EMBL" id="JALJOV010002115">
    <property type="protein sequence ID" value="KAK9834247.1"/>
    <property type="molecule type" value="Genomic_DNA"/>
</dbReference>
<feature type="region of interest" description="Disordered" evidence="2">
    <location>
        <begin position="257"/>
        <end position="279"/>
    </location>
</feature>
<feature type="compositionally biased region" description="Basic and acidic residues" evidence="2">
    <location>
        <begin position="128"/>
        <end position="145"/>
    </location>
</feature>
<dbReference type="InterPro" id="IPR050704">
    <property type="entry name" value="Peptidase_C85-like"/>
</dbReference>
<evidence type="ECO:0000313" key="5">
    <source>
        <dbReference type="Proteomes" id="UP001485043"/>
    </source>
</evidence>
<dbReference type="PANTHER" id="PTHR12419:SF10">
    <property type="entry name" value="DEUBIQUITINASE OTUD6B"/>
    <property type="match status" value="1"/>
</dbReference>
<comment type="similarity">
    <text evidence="1">Belongs to the peptidase C85 family.</text>
</comment>
<dbReference type="Proteomes" id="UP001485043">
    <property type="component" value="Unassembled WGS sequence"/>
</dbReference>
<feature type="compositionally biased region" description="Basic residues" evidence="2">
    <location>
        <begin position="108"/>
        <end position="127"/>
    </location>
</feature>
<feature type="compositionally biased region" description="Polar residues" evidence="2">
    <location>
        <begin position="54"/>
        <end position="75"/>
    </location>
</feature>
<feature type="compositionally biased region" description="Low complexity" evidence="2">
    <location>
        <begin position="257"/>
        <end position="268"/>
    </location>
</feature>
<feature type="compositionally biased region" description="Polar residues" evidence="2">
    <location>
        <begin position="16"/>
        <end position="26"/>
    </location>
</feature>
<dbReference type="PROSITE" id="PS50802">
    <property type="entry name" value="OTU"/>
    <property type="match status" value="1"/>
</dbReference>
<keyword evidence="5" id="KW-1185">Reference proteome</keyword>
<protein>
    <recommendedName>
        <fullName evidence="3">OTU domain-containing protein</fullName>
    </recommendedName>
</protein>
<evidence type="ECO:0000256" key="1">
    <source>
        <dbReference type="ARBA" id="ARBA00010407"/>
    </source>
</evidence>
<name>A0AAW1RKI4_9CHLO</name>
<evidence type="ECO:0000256" key="2">
    <source>
        <dbReference type="SAM" id="MobiDB-lite"/>
    </source>
</evidence>
<dbReference type="SUPFAM" id="SSF54001">
    <property type="entry name" value="Cysteine proteinases"/>
    <property type="match status" value="1"/>
</dbReference>
<gene>
    <name evidence="4" type="ORF">WJX84_012247</name>
</gene>
<sequence>MKSVKTAGSDSDDELTSGTQASSDQGCTAPPSDPSALGIRLPVDEIAEPCASRDQPTAGTNGQMATEPASSTPSRITEIDSLPEELSSSGQDADDELETAETMGQLVQRHRRELKLHKERMKKLGKKKKDEVRELDKEIEDRHAAELAAANARSQKQPTPAEATVASLSAGLYSTRLTADQPADRKEPTRAQKRRELRALEEAERDVRIEEEQAEMGESEKAAEERQLMAELVPLGLSMREIPPDGNCLFRAVEDQMQQAAQPPSSSSHTDLRQQAASHMQAHPDDYMPFVIQDASSHDEAAERYHKYCEGMRTTAAWGSQAELRALAHVLQRSIVVHAVGMPAVHMGEEYAAKGPPYQVCYLRHAYGLGEHFSSCTPVAS</sequence>
<dbReference type="Gene3D" id="3.90.70.80">
    <property type="match status" value="1"/>
</dbReference>
<evidence type="ECO:0000259" key="3">
    <source>
        <dbReference type="PROSITE" id="PS50802"/>
    </source>
</evidence>
<reference evidence="4 5" key="1">
    <citation type="journal article" date="2024" name="Nat. Commun.">
        <title>Phylogenomics reveals the evolutionary origins of lichenization in chlorophyte algae.</title>
        <authorList>
            <person name="Puginier C."/>
            <person name="Libourel C."/>
            <person name="Otte J."/>
            <person name="Skaloud P."/>
            <person name="Haon M."/>
            <person name="Grisel S."/>
            <person name="Petersen M."/>
            <person name="Berrin J.G."/>
            <person name="Delaux P.M."/>
            <person name="Dal Grande F."/>
            <person name="Keller J."/>
        </authorList>
    </citation>
    <scope>NUCLEOTIDE SEQUENCE [LARGE SCALE GENOMIC DNA]</scope>
    <source>
        <strain evidence="4 5">SAG 2523</strain>
    </source>
</reference>
<dbReference type="AlphaFoldDB" id="A0AAW1RKI4"/>
<dbReference type="GO" id="GO:0004843">
    <property type="term" value="F:cysteine-type deubiquitinase activity"/>
    <property type="evidence" value="ECO:0007669"/>
    <property type="project" value="TreeGrafter"/>
</dbReference>
<proteinExistence type="inferred from homology"/>
<comment type="caution">
    <text evidence="4">The sequence shown here is derived from an EMBL/GenBank/DDBJ whole genome shotgun (WGS) entry which is preliminary data.</text>
</comment>
<organism evidence="4 5">
    <name type="scientific">Apatococcus fuscideae</name>
    <dbReference type="NCBI Taxonomy" id="2026836"/>
    <lineage>
        <taxon>Eukaryota</taxon>
        <taxon>Viridiplantae</taxon>
        <taxon>Chlorophyta</taxon>
        <taxon>core chlorophytes</taxon>
        <taxon>Trebouxiophyceae</taxon>
        <taxon>Chlorellales</taxon>
        <taxon>Chlorellaceae</taxon>
        <taxon>Apatococcus</taxon>
    </lineage>
</organism>
<accession>A0AAW1RKI4</accession>
<dbReference type="InterPro" id="IPR038765">
    <property type="entry name" value="Papain-like_cys_pep_sf"/>
</dbReference>
<dbReference type="Pfam" id="PF02338">
    <property type="entry name" value="OTU"/>
    <property type="match status" value="1"/>
</dbReference>
<feature type="region of interest" description="Disordered" evidence="2">
    <location>
        <begin position="1"/>
        <end position="199"/>
    </location>
</feature>
<dbReference type="PANTHER" id="PTHR12419">
    <property type="entry name" value="OTU DOMAIN CONTAINING PROTEIN"/>
    <property type="match status" value="1"/>
</dbReference>